<evidence type="ECO:0000256" key="2">
    <source>
        <dbReference type="ARBA" id="ARBA00022603"/>
    </source>
</evidence>
<feature type="active site" evidence="7">
    <location>
        <position position="367"/>
    </location>
</feature>
<dbReference type="InterPro" id="IPR012340">
    <property type="entry name" value="NA-bd_OB-fold"/>
</dbReference>
<name>A0A9X3E461_9HYPH</name>
<keyword evidence="4 6" id="KW-0949">S-adenosyl-L-methionine</keyword>
<dbReference type="EMBL" id="JAPKNK010000007">
    <property type="protein sequence ID" value="MCX5570818.1"/>
    <property type="molecule type" value="Genomic_DNA"/>
</dbReference>
<evidence type="ECO:0000256" key="5">
    <source>
        <dbReference type="ARBA" id="ARBA00023014"/>
    </source>
</evidence>
<dbReference type="SUPFAM" id="SSF53335">
    <property type="entry name" value="S-adenosyl-L-methionine-dependent methyltransferases"/>
    <property type="match status" value="1"/>
</dbReference>
<keyword evidence="2 6" id="KW-0489">Methyltransferase</keyword>
<dbReference type="InterPro" id="IPR029063">
    <property type="entry name" value="SAM-dependent_MTases_sf"/>
</dbReference>
<feature type="binding site" evidence="6">
    <location>
        <position position="341"/>
    </location>
    <ligand>
        <name>S-adenosyl-L-methionine</name>
        <dbReference type="ChEBI" id="CHEBI:59789"/>
    </ligand>
</feature>
<keyword evidence="1" id="KW-0408">Iron</keyword>
<dbReference type="GO" id="GO:0070041">
    <property type="term" value="F:rRNA (uridine-C5-)-methyltransferase activity"/>
    <property type="evidence" value="ECO:0007669"/>
    <property type="project" value="TreeGrafter"/>
</dbReference>
<dbReference type="Pfam" id="PF05958">
    <property type="entry name" value="tRNA_U5-meth_tr"/>
    <property type="match status" value="1"/>
</dbReference>
<protein>
    <submittedName>
        <fullName evidence="9">Class I SAM-dependent RNA methyltransferase</fullName>
    </submittedName>
</protein>
<dbReference type="Proteomes" id="UP001144805">
    <property type="component" value="Unassembled WGS sequence"/>
</dbReference>
<evidence type="ECO:0000256" key="4">
    <source>
        <dbReference type="ARBA" id="ARBA00022691"/>
    </source>
</evidence>
<keyword evidence="1" id="KW-0479">Metal-binding</keyword>
<accession>A0A9X3E461</accession>
<proteinExistence type="inferred from homology"/>
<organism evidence="9 10">
    <name type="scientific">Kaistia nematophila</name>
    <dbReference type="NCBI Taxonomy" id="2994654"/>
    <lineage>
        <taxon>Bacteria</taxon>
        <taxon>Pseudomonadati</taxon>
        <taxon>Pseudomonadota</taxon>
        <taxon>Alphaproteobacteria</taxon>
        <taxon>Hyphomicrobiales</taxon>
        <taxon>Kaistiaceae</taxon>
        <taxon>Kaistia</taxon>
    </lineage>
</organism>
<reference evidence="9" key="1">
    <citation type="submission" date="2022-11" db="EMBL/GenBank/DDBJ databases">
        <title>Biodiversity and phylogenetic relationships of bacteria.</title>
        <authorList>
            <person name="Machado R.A.R."/>
            <person name="Bhat A."/>
            <person name="Loulou A."/>
            <person name="Kallel S."/>
        </authorList>
    </citation>
    <scope>NUCLEOTIDE SEQUENCE</scope>
    <source>
        <strain evidence="9">K-TC2</strain>
    </source>
</reference>
<dbReference type="Gene3D" id="2.40.50.140">
    <property type="entry name" value="Nucleic acid-binding proteins"/>
    <property type="match status" value="1"/>
</dbReference>
<dbReference type="PANTHER" id="PTHR11061">
    <property type="entry name" value="RNA M5U METHYLTRANSFERASE"/>
    <property type="match status" value="1"/>
</dbReference>
<dbReference type="PROSITE" id="PS50926">
    <property type="entry name" value="TRAM"/>
    <property type="match status" value="1"/>
</dbReference>
<dbReference type="GO" id="GO:0051539">
    <property type="term" value="F:4 iron, 4 sulfur cluster binding"/>
    <property type="evidence" value="ECO:0007669"/>
    <property type="project" value="UniProtKB-KW"/>
</dbReference>
<dbReference type="Gene3D" id="2.40.50.1070">
    <property type="match status" value="1"/>
</dbReference>
<dbReference type="InterPro" id="IPR010280">
    <property type="entry name" value="U5_MeTrfase_fam"/>
</dbReference>
<keyword evidence="10" id="KW-1185">Reference proteome</keyword>
<feature type="domain" description="TRAM" evidence="8">
    <location>
        <begin position="1"/>
        <end position="53"/>
    </location>
</feature>
<dbReference type="PROSITE" id="PS01230">
    <property type="entry name" value="TRMA_1"/>
    <property type="match status" value="1"/>
</dbReference>
<feature type="active site" description="Nucleophile" evidence="6">
    <location>
        <position position="367"/>
    </location>
</feature>
<dbReference type="InterPro" id="IPR002792">
    <property type="entry name" value="TRAM_dom"/>
</dbReference>
<feature type="binding site" evidence="6">
    <location>
        <position position="293"/>
    </location>
    <ligand>
        <name>S-adenosyl-L-methionine</name>
        <dbReference type="ChEBI" id="CHEBI:59789"/>
    </ligand>
</feature>
<dbReference type="GO" id="GO:0070475">
    <property type="term" value="P:rRNA base methylation"/>
    <property type="evidence" value="ECO:0007669"/>
    <property type="project" value="TreeGrafter"/>
</dbReference>
<feature type="binding site" evidence="6">
    <location>
        <position position="246"/>
    </location>
    <ligand>
        <name>S-adenosyl-L-methionine</name>
        <dbReference type="ChEBI" id="CHEBI:59789"/>
    </ligand>
</feature>
<evidence type="ECO:0000313" key="9">
    <source>
        <dbReference type="EMBL" id="MCX5570818.1"/>
    </source>
</evidence>
<dbReference type="CDD" id="cd02440">
    <property type="entry name" value="AdoMet_MTases"/>
    <property type="match status" value="1"/>
</dbReference>
<keyword evidence="5" id="KW-0411">Iron-sulfur</keyword>
<dbReference type="SUPFAM" id="SSF50249">
    <property type="entry name" value="Nucleic acid-binding proteins"/>
    <property type="match status" value="1"/>
</dbReference>
<sequence length="422" mass="45920">MAETLTITSLGHEGDGIAETASGQKVFVPFTLPGEVVTAEIEGERGHLVSIVRPSPDRIDPACKHFTVCGGCALQHWAPERYQAWKRELVVHAFAQRGIETEVDPVVPVAPHTRRRAVFTLARDDKALVLGFNKRDSHDVLAIEECPLLVPEIENRRDKLAALANRLVDQGKRARMTVVSTDTGLDVSLEGARKPGRADYEALGRAATDGSICRLTVDGAEIVMSRVPELRNDPIVLYPSPGGFLQATAPSEKSMADLVDAAVGKSGPVLDLFSGIGTFTLKLARRFPVLAVEGEARLLQALDRSMRFSKNIKAVTMRRRDLFLNPMAPPELKPFQAVVFDPPRAGAKAQAEMLAKSAVPRIVGVSCNAATLARDARILIDGGYRLTRVTPVDQFLWSGHIEVVATFELARKGSTTRRVKLS</sequence>
<comment type="caution">
    <text evidence="9">The sequence shown here is derived from an EMBL/GenBank/DDBJ whole genome shotgun (WGS) entry which is preliminary data.</text>
</comment>
<dbReference type="Gene3D" id="3.40.50.150">
    <property type="entry name" value="Vaccinia Virus protein VP39"/>
    <property type="match status" value="1"/>
</dbReference>
<dbReference type="RefSeq" id="WP_266339787.1">
    <property type="nucleotide sequence ID" value="NZ_JAPKNK010000007.1"/>
</dbReference>
<dbReference type="Pfam" id="PF01938">
    <property type="entry name" value="TRAM"/>
    <property type="match status" value="1"/>
</dbReference>
<evidence type="ECO:0000256" key="6">
    <source>
        <dbReference type="PROSITE-ProRule" id="PRU01024"/>
    </source>
</evidence>
<dbReference type="PROSITE" id="PS51687">
    <property type="entry name" value="SAM_MT_RNA_M5U"/>
    <property type="match status" value="1"/>
</dbReference>
<dbReference type="InterPro" id="IPR030390">
    <property type="entry name" value="MeTrfase_TrmA_AS"/>
</dbReference>
<evidence type="ECO:0000256" key="1">
    <source>
        <dbReference type="ARBA" id="ARBA00022485"/>
    </source>
</evidence>
<dbReference type="PANTHER" id="PTHR11061:SF49">
    <property type="entry name" value="23S RRNA (URACIL(1939)-C(5))-METHYLTRANSFERASE RLMD"/>
    <property type="match status" value="1"/>
</dbReference>
<keyword evidence="3 6" id="KW-0808">Transferase</keyword>
<feature type="binding site" evidence="6">
    <location>
        <position position="273"/>
    </location>
    <ligand>
        <name>S-adenosyl-L-methionine</name>
        <dbReference type="ChEBI" id="CHEBI:59789"/>
    </ligand>
</feature>
<comment type="similarity">
    <text evidence="6">Belongs to the class I-like SAM-binding methyltransferase superfamily. RNA M5U methyltransferase family.</text>
</comment>
<evidence type="ECO:0000313" key="10">
    <source>
        <dbReference type="Proteomes" id="UP001144805"/>
    </source>
</evidence>
<evidence type="ECO:0000256" key="3">
    <source>
        <dbReference type="ARBA" id="ARBA00022679"/>
    </source>
</evidence>
<dbReference type="AlphaFoldDB" id="A0A9X3E461"/>
<evidence type="ECO:0000256" key="7">
    <source>
        <dbReference type="PROSITE-ProRule" id="PRU10015"/>
    </source>
</evidence>
<evidence type="ECO:0000259" key="8">
    <source>
        <dbReference type="PROSITE" id="PS50926"/>
    </source>
</evidence>
<gene>
    <name evidence="9" type="ORF">OSH07_16550</name>
</gene>
<keyword evidence="1" id="KW-0004">4Fe-4S</keyword>